<organism evidence="2">
    <name type="scientific">Cryptococcus bacillisporus CA1280</name>
    <dbReference type="NCBI Taxonomy" id="1296109"/>
    <lineage>
        <taxon>Eukaryota</taxon>
        <taxon>Fungi</taxon>
        <taxon>Dikarya</taxon>
        <taxon>Basidiomycota</taxon>
        <taxon>Agaricomycotina</taxon>
        <taxon>Tremellomycetes</taxon>
        <taxon>Tremellales</taxon>
        <taxon>Cryptococcaceae</taxon>
        <taxon>Cryptococcus</taxon>
        <taxon>Cryptococcus gattii species complex</taxon>
    </lineage>
</organism>
<dbReference type="PANTHER" id="PTHR37848:SF1">
    <property type="entry name" value="SUN DOMAIN-CONTAINING PROTEIN"/>
    <property type="match status" value="1"/>
</dbReference>
<dbReference type="AlphaFoldDB" id="A0A0D0TE40"/>
<feature type="region of interest" description="Disordered" evidence="1">
    <location>
        <begin position="268"/>
        <end position="312"/>
    </location>
</feature>
<sequence length="534" mass="60965">MVVQDVDNEQFFPESLLEEHDFPPSYDSSLATAAGPSHPVGSTGEAQERTIPEHILFLFTGPTNAEPLLGSGGHDLSVRERVKRIEWVKKGDQIQSTDSKLSDPDLLYDWLRLMAMEPPKVTVQCCGSHMETCEQDTFVMEDGTHRTLKRGETQTIVDFDFTIDLSDIVNHPDNLSNIHLYTAFPWDITQRGTYRSSYSASYRPPKHYHGPLDNAVYAGEDELYESLLTSSDGFNTTLPGLPPKPQEQKKDKKWREYRHRKGIPGWVKREDVPEFEKGKDKGKDKDKRKDRKKDKSRGSEGENVVMDDQDSEVDVEQARNEGINNMKPNLRAWCQAYCDDRGLLKEFILKKELCGWDFDGLNSAINGAILSTGYQSRYISVSISIDNVAVVVRPDNLLSRALSNSWIYFFSWLFMIYPFIWIWKHCHSLGGAPWVVAFASYALKFYPPLPSTFPSEPISSASDRLPSLPKLHPELPPSPQLQYGPKGVHYLVGRKEGEWFREWEERIRMGVRMRYKGVLQGGTVEETRVELDGY</sequence>
<dbReference type="HOGENOM" id="CLU_034128_1_0_1"/>
<evidence type="ECO:0000313" key="2">
    <source>
        <dbReference type="EMBL" id="KIR44597.1"/>
    </source>
</evidence>
<accession>A0A0D0TE40</accession>
<gene>
    <name evidence="2" type="ORF">I312_06227</name>
</gene>
<feature type="region of interest" description="Disordered" evidence="1">
    <location>
        <begin position="23"/>
        <end position="46"/>
    </location>
</feature>
<dbReference type="PANTHER" id="PTHR37848">
    <property type="entry name" value="EXPRESSED PROTEIN"/>
    <property type="match status" value="1"/>
</dbReference>
<dbReference type="EMBL" id="KN847997">
    <property type="protein sequence ID" value="KIR44597.1"/>
    <property type="molecule type" value="Genomic_DNA"/>
</dbReference>
<name>A0A0D0TE40_CRYGA</name>
<reference evidence="2" key="1">
    <citation type="submission" date="2015-01" db="EMBL/GenBank/DDBJ databases">
        <title>The Genome Sequence of Cryptococcus gattii CA1280.</title>
        <authorList>
            <consortium name="The Broad Institute Genomics Platform"/>
            <person name="Cuomo C."/>
            <person name="Litvintseva A."/>
            <person name="Chen Y."/>
            <person name="Heitman J."/>
            <person name="Sun S."/>
            <person name="Springer D."/>
            <person name="Dromer F."/>
            <person name="Young S."/>
            <person name="Zeng Q."/>
            <person name="Gargeya S."/>
            <person name="Abouelleil A."/>
            <person name="Alvarado L."/>
            <person name="Chapman S.B."/>
            <person name="Gainer-Dewar J."/>
            <person name="Goldberg J."/>
            <person name="Griggs A."/>
            <person name="Gujja S."/>
            <person name="Hansen M."/>
            <person name="Howarth C."/>
            <person name="Imamovic A."/>
            <person name="Larimer J."/>
            <person name="Murphy C."/>
            <person name="Naylor J."/>
            <person name="Pearson M."/>
            <person name="Priest M."/>
            <person name="Roberts A."/>
            <person name="Saif S."/>
            <person name="Shea T."/>
            <person name="Sykes S."/>
            <person name="Wortman J."/>
            <person name="Nusbaum C."/>
            <person name="Birren B."/>
        </authorList>
    </citation>
    <scope>NUCLEOTIDE SEQUENCE [LARGE SCALE GENOMIC DNA]</scope>
    <source>
        <strain evidence="2">CA1280</strain>
    </source>
</reference>
<proteinExistence type="predicted"/>
<protein>
    <submittedName>
        <fullName evidence="2">Unplaced genomic scaffold supercont1.25, whole genome shotgun sequence</fullName>
    </submittedName>
</protein>
<feature type="compositionally biased region" description="Basic and acidic residues" evidence="1">
    <location>
        <begin position="268"/>
        <end position="287"/>
    </location>
</feature>
<dbReference type="OrthoDB" id="203796at2759"/>
<evidence type="ECO:0000256" key="1">
    <source>
        <dbReference type="SAM" id="MobiDB-lite"/>
    </source>
</evidence>
<feature type="region of interest" description="Disordered" evidence="1">
    <location>
        <begin position="234"/>
        <end position="255"/>
    </location>
</feature>